<evidence type="ECO:0000313" key="2">
    <source>
        <dbReference type="Proteomes" id="UP000799444"/>
    </source>
</evidence>
<evidence type="ECO:0000313" key="1">
    <source>
        <dbReference type="EMBL" id="KAF2734526.1"/>
    </source>
</evidence>
<dbReference type="EMBL" id="ML996147">
    <property type="protein sequence ID" value="KAF2734526.1"/>
    <property type="molecule type" value="Genomic_DNA"/>
</dbReference>
<comment type="caution">
    <text evidence="1">The sequence shown here is derived from an EMBL/GenBank/DDBJ whole genome shotgun (WGS) entry which is preliminary data.</text>
</comment>
<dbReference type="AlphaFoldDB" id="A0A9P4R115"/>
<organism evidence="1 2">
    <name type="scientific">Polyplosphaeria fusca</name>
    <dbReference type="NCBI Taxonomy" id="682080"/>
    <lineage>
        <taxon>Eukaryota</taxon>
        <taxon>Fungi</taxon>
        <taxon>Dikarya</taxon>
        <taxon>Ascomycota</taxon>
        <taxon>Pezizomycotina</taxon>
        <taxon>Dothideomycetes</taxon>
        <taxon>Pleosporomycetidae</taxon>
        <taxon>Pleosporales</taxon>
        <taxon>Tetraplosphaeriaceae</taxon>
        <taxon>Polyplosphaeria</taxon>
    </lineage>
</organism>
<accession>A0A9P4R115</accession>
<keyword evidence="2" id="KW-1185">Reference proteome</keyword>
<dbReference type="Proteomes" id="UP000799444">
    <property type="component" value="Unassembled WGS sequence"/>
</dbReference>
<gene>
    <name evidence="1" type="ORF">EJ04DRAFT_245267</name>
</gene>
<protein>
    <submittedName>
        <fullName evidence="1">Uncharacterized protein</fullName>
    </submittedName>
</protein>
<name>A0A9P4R115_9PLEO</name>
<reference evidence="1" key="1">
    <citation type="journal article" date="2020" name="Stud. Mycol.">
        <title>101 Dothideomycetes genomes: a test case for predicting lifestyles and emergence of pathogens.</title>
        <authorList>
            <person name="Haridas S."/>
            <person name="Albert R."/>
            <person name="Binder M."/>
            <person name="Bloem J."/>
            <person name="Labutti K."/>
            <person name="Salamov A."/>
            <person name="Andreopoulos B."/>
            <person name="Baker S."/>
            <person name="Barry K."/>
            <person name="Bills G."/>
            <person name="Bluhm B."/>
            <person name="Cannon C."/>
            <person name="Castanera R."/>
            <person name="Culley D."/>
            <person name="Daum C."/>
            <person name="Ezra D."/>
            <person name="Gonzalez J."/>
            <person name="Henrissat B."/>
            <person name="Kuo A."/>
            <person name="Liang C."/>
            <person name="Lipzen A."/>
            <person name="Lutzoni F."/>
            <person name="Magnuson J."/>
            <person name="Mondo S."/>
            <person name="Nolan M."/>
            <person name="Ohm R."/>
            <person name="Pangilinan J."/>
            <person name="Park H.-J."/>
            <person name="Ramirez L."/>
            <person name="Alfaro M."/>
            <person name="Sun H."/>
            <person name="Tritt A."/>
            <person name="Yoshinaga Y."/>
            <person name="Zwiers L.-H."/>
            <person name="Turgeon B."/>
            <person name="Goodwin S."/>
            <person name="Spatafora J."/>
            <person name="Crous P."/>
            <person name="Grigoriev I."/>
        </authorList>
    </citation>
    <scope>NUCLEOTIDE SEQUENCE</scope>
    <source>
        <strain evidence="1">CBS 125425</strain>
    </source>
</reference>
<sequence length="236" mass="26155">MLSILVPGPMQRILHAEQLHSHLELLSIKRVIEPIIFIAPLPKVQPHFPALPIMRLQGLLNPLHALLLPKLILPLCCRIHKLEPILHGNLVPLFIPHVEVRHLRLRHRDRETHGVSAVPARLLYNFRNRLQCLFDCLDVGFGDGFPEAEDPCAEHGHDFASLIICEFAAPFGYGWDLVDPDGEFGLVVAGADGPGVRQAGRGVGDDVWGGTCEVCCGLVWGVKKSRARDVTTLEQI</sequence>
<proteinExistence type="predicted"/>